<dbReference type="PANTHER" id="PTHR42921:SF1">
    <property type="entry name" value="ACETOACETYL-COA SYNTHETASE"/>
    <property type="match status" value="1"/>
</dbReference>
<dbReference type="Pfam" id="PF00501">
    <property type="entry name" value="AMP-binding"/>
    <property type="match status" value="1"/>
</dbReference>
<dbReference type="EC" id="6.2.1.16" evidence="7"/>
<evidence type="ECO:0000256" key="4">
    <source>
        <dbReference type="ARBA" id="ARBA00022840"/>
    </source>
</evidence>
<dbReference type="AlphaFoldDB" id="A0A6N7EZY9"/>
<dbReference type="RefSeq" id="WP_152810698.1">
    <property type="nucleotide sequence ID" value="NZ_WHNW01000010.1"/>
</dbReference>
<dbReference type="CDD" id="cd05943">
    <property type="entry name" value="AACS"/>
    <property type="match status" value="1"/>
</dbReference>
<dbReference type="InterPro" id="IPR005914">
    <property type="entry name" value="Acac_CoA_synth"/>
</dbReference>
<dbReference type="GO" id="GO:0006629">
    <property type="term" value="P:lipid metabolic process"/>
    <property type="evidence" value="ECO:0007669"/>
    <property type="project" value="InterPro"/>
</dbReference>
<evidence type="ECO:0000259" key="5">
    <source>
        <dbReference type="Pfam" id="PF00501"/>
    </source>
</evidence>
<dbReference type="Proteomes" id="UP000471298">
    <property type="component" value="Unassembled WGS sequence"/>
</dbReference>
<evidence type="ECO:0000313" key="7">
    <source>
        <dbReference type="EMBL" id="MPV86707.1"/>
    </source>
</evidence>
<reference evidence="7 8" key="1">
    <citation type="submission" date="2019-10" db="EMBL/GenBank/DDBJ databases">
        <title>Cardiobacteriales fam. a chemoheterotrophic member of the order Cardiobacteriales, and proposal of Cardiobacteriales fam. nov.</title>
        <authorList>
            <person name="Wang C."/>
        </authorList>
    </citation>
    <scope>NUCLEOTIDE SEQUENCE [LARGE SCALE GENOMIC DNA]</scope>
    <source>
        <strain evidence="7 8">ML27</strain>
    </source>
</reference>
<keyword evidence="3" id="KW-0547">Nucleotide-binding</keyword>
<dbReference type="GO" id="GO:0005524">
    <property type="term" value="F:ATP binding"/>
    <property type="evidence" value="ECO:0007669"/>
    <property type="project" value="UniProtKB-KW"/>
</dbReference>
<dbReference type="NCBIfam" id="TIGR01217">
    <property type="entry name" value="ac_ac_CoA_syn"/>
    <property type="match status" value="1"/>
</dbReference>
<organism evidence="7 8">
    <name type="scientific">Ostreibacterium oceani</name>
    <dbReference type="NCBI Taxonomy" id="2654998"/>
    <lineage>
        <taxon>Bacteria</taxon>
        <taxon>Pseudomonadati</taxon>
        <taxon>Pseudomonadota</taxon>
        <taxon>Gammaproteobacteria</taxon>
        <taxon>Cardiobacteriales</taxon>
        <taxon>Ostreibacteriaceae</taxon>
        <taxon>Ostreibacterium</taxon>
    </lineage>
</organism>
<evidence type="ECO:0000256" key="1">
    <source>
        <dbReference type="ARBA" id="ARBA00006432"/>
    </source>
</evidence>
<dbReference type="NCBIfam" id="NF002937">
    <property type="entry name" value="PRK03584.1"/>
    <property type="match status" value="1"/>
</dbReference>
<keyword evidence="4" id="KW-0067">ATP-binding</keyword>
<keyword evidence="8" id="KW-1185">Reference proteome</keyword>
<dbReference type="InParanoid" id="A0A6N7EZY9"/>
<dbReference type="InterPro" id="IPR025110">
    <property type="entry name" value="AMP-bd_C"/>
</dbReference>
<dbReference type="PROSITE" id="PS00455">
    <property type="entry name" value="AMP_BINDING"/>
    <property type="match status" value="1"/>
</dbReference>
<evidence type="ECO:0000256" key="3">
    <source>
        <dbReference type="ARBA" id="ARBA00022741"/>
    </source>
</evidence>
<dbReference type="EMBL" id="WHNW01000010">
    <property type="protein sequence ID" value="MPV86707.1"/>
    <property type="molecule type" value="Genomic_DNA"/>
</dbReference>
<keyword evidence="2 7" id="KW-0436">Ligase</keyword>
<dbReference type="InterPro" id="IPR042099">
    <property type="entry name" value="ANL_N_sf"/>
</dbReference>
<accession>A0A6N7EZY9</accession>
<sequence length="657" mass="72768">MQLWSPSAETIDAAQSTQFIKAINKKYEVNITDFHQLYDWSIRNDLDFWSECWDFCGVIGDKGGRVISDADAFYHRRFFPDGRLNFAEHFLQNRSEDIAIIFRGEDQVEKTMTFATLYRQVAQLRQFLIAQGVGKGDCVAGVLPNMPETVVAMLATTSLGAIWSSCSPDFGEQGLLDRFGQIAPKVLFVVNGYYYNGKSFDCREKFAAVVAALPSVKQTVVVEYAGDNTALGGARYLTFASALAEYQADTIEFERFSFNHPVYILFSSGTTGKPKCIVHCAGGVLLQHLKELKLHADVKSGERLFYFTTCGWMMWNWLVSGLAAGATLCLYDGSPFIDQGKVLFDYIDKANINHFGVSAKYIDALNKIDFSPEDHYHLGSLRSILSTGSPLSGHSFDYVYDKIKTEVCLSSISGGTDIVSCFVLGSPTLPVYRGEIQTRGLGLAVDAFDDAGHPVRSANNADNASNADNAKGELVCKKPFPCMPIRFWQDVGDEKYHEAYFSRFNGVWCHGDFVEITVHHGLVFHGRSDSILNPGGVRIGTAEIYRQVEKVANVVDSVVIGQQYEDDIRVVLFVQLCDGEKLSDALINEIKQTIRQNTTPRHVPAVILQVDAIPKTKSGKVVEIAVRDVVHGQPINNLTALANPEALDAFKNRPELA</sequence>
<dbReference type="Pfam" id="PF13193">
    <property type="entry name" value="AMP-binding_C"/>
    <property type="match status" value="1"/>
</dbReference>
<evidence type="ECO:0000313" key="8">
    <source>
        <dbReference type="Proteomes" id="UP000471298"/>
    </source>
</evidence>
<dbReference type="GO" id="GO:0030729">
    <property type="term" value="F:acetoacetate-CoA ligase activity"/>
    <property type="evidence" value="ECO:0007669"/>
    <property type="project" value="UniProtKB-EC"/>
</dbReference>
<feature type="domain" description="AMP-binding enzyme C-terminal" evidence="6">
    <location>
        <begin position="550"/>
        <end position="620"/>
    </location>
</feature>
<comment type="caution">
    <text evidence="7">The sequence shown here is derived from an EMBL/GenBank/DDBJ whole genome shotgun (WGS) entry which is preliminary data.</text>
</comment>
<protein>
    <submittedName>
        <fullName evidence="7">Acetoacetate--CoA ligase</fullName>
        <ecNumber evidence="7">6.2.1.16</ecNumber>
    </submittedName>
</protein>
<dbReference type="InterPro" id="IPR020845">
    <property type="entry name" value="AMP-binding_CS"/>
</dbReference>
<dbReference type="Gene3D" id="3.40.50.12780">
    <property type="entry name" value="N-terminal domain of ligase-like"/>
    <property type="match status" value="1"/>
</dbReference>
<dbReference type="InterPro" id="IPR045851">
    <property type="entry name" value="AMP-bd_C_sf"/>
</dbReference>
<gene>
    <name evidence="7" type="ORF">GCU85_08215</name>
</gene>
<proteinExistence type="inferred from homology"/>
<evidence type="ECO:0000256" key="2">
    <source>
        <dbReference type="ARBA" id="ARBA00022598"/>
    </source>
</evidence>
<dbReference type="SUPFAM" id="SSF56801">
    <property type="entry name" value="Acetyl-CoA synthetase-like"/>
    <property type="match status" value="1"/>
</dbReference>
<feature type="domain" description="AMP-dependent synthetase/ligase" evidence="5">
    <location>
        <begin position="90"/>
        <end position="478"/>
    </location>
</feature>
<dbReference type="PANTHER" id="PTHR42921">
    <property type="entry name" value="ACETOACETYL-COA SYNTHETASE"/>
    <property type="match status" value="1"/>
</dbReference>
<name>A0A6N7EZY9_9GAMM</name>
<dbReference type="Gene3D" id="3.30.300.30">
    <property type="match status" value="1"/>
</dbReference>
<evidence type="ECO:0000259" key="6">
    <source>
        <dbReference type="Pfam" id="PF13193"/>
    </source>
</evidence>
<comment type="similarity">
    <text evidence="1">Belongs to the ATP-dependent AMP-binding enzyme family.</text>
</comment>
<dbReference type="InterPro" id="IPR000873">
    <property type="entry name" value="AMP-dep_synth/lig_dom"/>
</dbReference>